<dbReference type="Proteomes" id="UP000192602">
    <property type="component" value="Unassembled WGS sequence"/>
</dbReference>
<keyword evidence="2" id="KW-1185">Reference proteome</keyword>
<organism evidence="1 2">
    <name type="scientific">Nitratiruptor tergarcus DSM 16512</name>
    <dbReference type="NCBI Taxonomy" id="1069081"/>
    <lineage>
        <taxon>Bacteria</taxon>
        <taxon>Pseudomonadati</taxon>
        <taxon>Campylobacterota</taxon>
        <taxon>Epsilonproteobacteria</taxon>
        <taxon>Nautiliales</taxon>
        <taxon>Nitratiruptoraceae</taxon>
        <taxon>Nitratiruptor</taxon>
    </lineage>
</organism>
<evidence type="ECO:0000313" key="2">
    <source>
        <dbReference type="Proteomes" id="UP000192602"/>
    </source>
</evidence>
<protein>
    <submittedName>
        <fullName evidence="1">Uncharacterized protein</fullName>
    </submittedName>
</protein>
<name>A0A1W1WRS0_9BACT</name>
<dbReference type="STRING" id="1069081.SAMN05660197_0812"/>
<dbReference type="AlphaFoldDB" id="A0A1W1WRS0"/>
<dbReference type="RefSeq" id="WP_084275271.1">
    <property type="nucleotide sequence ID" value="NZ_AP026671.1"/>
</dbReference>
<dbReference type="OrthoDB" id="5373289at2"/>
<dbReference type="GO" id="GO:0006355">
    <property type="term" value="P:regulation of DNA-templated transcription"/>
    <property type="evidence" value="ECO:0007669"/>
    <property type="project" value="InterPro"/>
</dbReference>
<accession>A0A1W1WRS0</accession>
<dbReference type="EMBL" id="FWWZ01000001">
    <property type="protein sequence ID" value="SMC09018.1"/>
    <property type="molecule type" value="Genomic_DNA"/>
</dbReference>
<gene>
    <name evidence="1" type="ORF">SAMN05660197_0812</name>
</gene>
<proteinExistence type="predicted"/>
<evidence type="ECO:0000313" key="1">
    <source>
        <dbReference type="EMBL" id="SMC09018.1"/>
    </source>
</evidence>
<sequence>MTVRKNFLLDEIIAKHLEEIAKKEKTTQSEVIRKLIEEKYQEYLKEEKLRAFQSIMQVEPGSLVGKTIQSVKEEMGNNI</sequence>
<reference evidence="2" key="1">
    <citation type="submission" date="2017-04" db="EMBL/GenBank/DDBJ databases">
        <authorList>
            <person name="Varghese N."/>
            <person name="Submissions S."/>
        </authorList>
    </citation>
    <scope>NUCLEOTIDE SEQUENCE [LARGE SCALE GENOMIC DNA]</scope>
    <source>
        <strain evidence="2">DSM 16512</strain>
    </source>
</reference>